<sequence>MVSDKSCNDLSCSFKGPSKPGVCTNSDGVVSLAEIEKLIQKKGLTPKYLPEAMMKQTTEDDQWIGYDDADTIKQKKAWADNQCFGGTITWSVDFNSGAGSGLEPTNTTDGTCGHANGNTVCGDWPRATAVQARGGAATAMLIAATDVSPATASVTERRPTELAGLRTRAQSVDPGPREAVVVWLVSVAEFKHTAARAASLDHMDGESLAKSSGLTSLKALDLFRV</sequence>
<dbReference type="PANTHER" id="PTHR47700:SF2">
    <property type="entry name" value="CHITINASE"/>
    <property type="match status" value="1"/>
</dbReference>
<dbReference type="GO" id="GO:0008061">
    <property type="term" value="F:chitin binding"/>
    <property type="evidence" value="ECO:0007669"/>
    <property type="project" value="UniProtKB-KW"/>
</dbReference>
<dbReference type="SUPFAM" id="SSF54556">
    <property type="entry name" value="Chitinase insertion domain"/>
    <property type="match status" value="1"/>
</dbReference>
<evidence type="ECO:0000313" key="5">
    <source>
        <dbReference type="EMBL" id="KDN67526.1"/>
    </source>
</evidence>
<gene>
    <name evidence="5" type="ORF">CSUB01_09271</name>
</gene>
<evidence type="ECO:0000259" key="4">
    <source>
        <dbReference type="Pfam" id="PF00704"/>
    </source>
</evidence>
<dbReference type="EMBL" id="JMSE01000795">
    <property type="protein sequence ID" value="KDN67526.1"/>
    <property type="molecule type" value="Genomic_DNA"/>
</dbReference>
<dbReference type="STRING" id="1173701.A0A066XP61"/>
<comment type="caution">
    <text evidence="5">The sequence shown here is derived from an EMBL/GenBank/DDBJ whole genome shotgun (WGS) entry which is preliminary data.</text>
</comment>
<comment type="similarity">
    <text evidence="1">Belongs to the glycosyl hydrolase 18 family. Chitinase class V subfamily.</text>
</comment>
<organism evidence="5 6">
    <name type="scientific">Colletotrichum sublineola</name>
    <name type="common">Sorghum anthracnose fungus</name>
    <dbReference type="NCBI Taxonomy" id="1173701"/>
    <lineage>
        <taxon>Eukaryota</taxon>
        <taxon>Fungi</taxon>
        <taxon>Dikarya</taxon>
        <taxon>Ascomycota</taxon>
        <taxon>Pezizomycotina</taxon>
        <taxon>Sordariomycetes</taxon>
        <taxon>Hypocreomycetidae</taxon>
        <taxon>Glomerellales</taxon>
        <taxon>Glomerellaceae</taxon>
        <taxon>Colletotrichum</taxon>
        <taxon>Colletotrichum graminicola species complex</taxon>
    </lineage>
</organism>
<evidence type="ECO:0000256" key="2">
    <source>
        <dbReference type="ARBA" id="ARBA00022669"/>
    </source>
</evidence>
<protein>
    <recommendedName>
        <fullName evidence="4">GH18 domain-containing protein</fullName>
    </recommendedName>
</protein>
<dbReference type="PANTHER" id="PTHR47700">
    <property type="entry name" value="V CHITINASE, PUTATIVE (AFU_ORTHOLOGUE AFUA_6G13720)-RELATED"/>
    <property type="match status" value="1"/>
</dbReference>
<dbReference type="InterPro" id="IPR053214">
    <property type="entry name" value="LysM12-like"/>
</dbReference>
<feature type="domain" description="GH18" evidence="4">
    <location>
        <begin position="22"/>
        <end position="93"/>
    </location>
</feature>
<dbReference type="Gene3D" id="3.20.20.80">
    <property type="entry name" value="Glycosidases"/>
    <property type="match status" value="1"/>
</dbReference>
<evidence type="ECO:0000256" key="1">
    <source>
        <dbReference type="ARBA" id="ARBA00008682"/>
    </source>
</evidence>
<proteinExistence type="inferred from homology"/>
<dbReference type="Proteomes" id="UP000027238">
    <property type="component" value="Unassembled WGS sequence"/>
</dbReference>
<dbReference type="Gene3D" id="3.10.50.10">
    <property type="match status" value="1"/>
</dbReference>
<name>A0A066XP61_COLSU</name>
<dbReference type="GO" id="GO:0005975">
    <property type="term" value="P:carbohydrate metabolic process"/>
    <property type="evidence" value="ECO:0007669"/>
    <property type="project" value="InterPro"/>
</dbReference>
<dbReference type="InterPro" id="IPR001223">
    <property type="entry name" value="Glyco_hydro18_cat"/>
</dbReference>
<dbReference type="AlphaFoldDB" id="A0A066XP61"/>
<reference evidence="6" key="1">
    <citation type="journal article" date="2014" name="Genome Announc.">
        <title>Draft genome sequence of Colletotrichum sublineola, a destructive pathogen of cultivated sorghum.</title>
        <authorList>
            <person name="Baroncelli R."/>
            <person name="Sanz-Martin J.M."/>
            <person name="Rech G.E."/>
            <person name="Sukno S.A."/>
            <person name="Thon M.R."/>
        </authorList>
    </citation>
    <scope>NUCLEOTIDE SEQUENCE [LARGE SCALE GENOMIC DNA]</scope>
    <source>
        <strain evidence="6">TX430BB</strain>
    </source>
</reference>
<dbReference type="HOGENOM" id="CLU_1229852_0_0_1"/>
<accession>A0A066XP61</accession>
<keyword evidence="3" id="KW-0843">Virulence</keyword>
<dbReference type="eggNOG" id="KOG2806">
    <property type="taxonomic scope" value="Eukaryota"/>
</dbReference>
<dbReference type="OrthoDB" id="73875at2759"/>
<keyword evidence="6" id="KW-1185">Reference proteome</keyword>
<evidence type="ECO:0000313" key="6">
    <source>
        <dbReference type="Proteomes" id="UP000027238"/>
    </source>
</evidence>
<keyword evidence="2" id="KW-0147">Chitin-binding</keyword>
<evidence type="ECO:0000256" key="3">
    <source>
        <dbReference type="ARBA" id="ARBA00023026"/>
    </source>
</evidence>
<dbReference type="Pfam" id="PF00704">
    <property type="entry name" value="Glyco_hydro_18"/>
    <property type="match status" value="1"/>
</dbReference>
<dbReference type="InterPro" id="IPR029070">
    <property type="entry name" value="Chitinase_insertion_sf"/>
</dbReference>